<dbReference type="PANTHER" id="PTHR42958:SF4">
    <property type="entry name" value="HYDROGENASE EXPRESSION_FORMATION PROTEIN HUPK"/>
    <property type="match status" value="1"/>
</dbReference>
<dbReference type="InterPro" id="IPR001501">
    <property type="entry name" value="Ni-dep_hyd_lsu"/>
</dbReference>
<dbReference type="Gene3D" id="1.10.645.10">
    <property type="entry name" value="Cytochrome-c3 Hydrogenase, chain B"/>
    <property type="match status" value="1"/>
</dbReference>
<dbReference type="InterPro" id="IPR029014">
    <property type="entry name" value="NiFe-Hase_large"/>
</dbReference>
<dbReference type="RefSeq" id="WP_141004473.1">
    <property type="nucleotide sequence ID" value="NZ_BAAAOR010000009.1"/>
</dbReference>
<dbReference type="PROSITE" id="PS00507">
    <property type="entry name" value="NI_HGENASE_L_1"/>
    <property type="match status" value="1"/>
</dbReference>
<dbReference type="Pfam" id="PF00374">
    <property type="entry name" value="NiFeSe_Hases"/>
    <property type="match status" value="2"/>
</dbReference>
<dbReference type="SUPFAM" id="SSF56762">
    <property type="entry name" value="HydB/Nqo4-like"/>
    <property type="match status" value="1"/>
</dbReference>
<proteinExistence type="inferred from homology"/>
<evidence type="ECO:0000256" key="5">
    <source>
        <dbReference type="ARBA" id="ARBA00022723"/>
    </source>
</evidence>
<accession>A0ABN2A2A2</accession>
<dbReference type="InterPro" id="IPR050867">
    <property type="entry name" value="NiFe/NiFeSe_hydrgnase_LSU"/>
</dbReference>
<sequence>MTSTDLFVSPLGRVEGDLDVRVTIEDGVVTSAWTEAAMFRGFEIILRGKDPQAGLIVTPRICGICGGSHLYKACYALDTAWKTHVPQNATLVRNIAQACETLQSIPRYFYALFAIDLVNKNYAKSPLYDEAVRRFAPYVGTSYQKGVVLSNKPVEVYAMFGGQWPHSSFMVPGGVMSAPSLVDVTRATAILNHWKDNWLEAEWLGCSVDRWLEIKTWEDMLAWVEENEAQYNSDCGFFIRYCLDVGLDKYGGGVGNYIASGTYFQPELYENPTVDGRNDALIGRSGVYADGKHFEYDHLRVAEDVTHSYFKGDRPLHPWEGETVPLDPASARQAGKYSWAKSPRYEVPGLGRVPLEAGPLARRIAAGNPDRLEHQDYDPLFMDILGKIGPSVFTRQMARMHEGPKYFKWVMDWLSQIDLHGSFYTKPEEPVSGKGYGGTEAARGFLSDWIVIEDGKIENYQVITPTAWNIGPRDAEEQLGPIEKALVGAPIVDMEDPVELGHVARSFDSCLVCTVHAYDGKTGRELNKFVVNGML</sequence>
<dbReference type="EMBL" id="BAAAOR010000009">
    <property type="protein sequence ID" value="GAA1509709.1"/>
    <property type="molecule type" value="Genomic_DNA"/>
</dbReference>
<protein>
    <submittedName>
        <fullName evidence="7">Nickel-dependent hydrogenase large subunit</fullName>
    </submittedName>
</protein>
<comment type="caution">
    <text evidence="7">The sequence shown here is derived from an EMBL/GenBank/DDBJ whole genome shotgun (WGS) entry which is preliminary data.</text>
</comment>
<keyword evidence="4" id="KW-0533">Nickel</keyword>
<evidence type="ECO:0000256" key="1">
    <source>
        <dbReference type="ARBA" id="ARBA00001967"/>
    </source>
</evidence>
<evidence type="ECO:0000313" key="8">
    <source>
        <dbReference type="Proteomes" id="UP001500842"/>
    </source>
</evidence>
<evidence type="ECO:0000256" key="2">
    <source>
        <dbReference type="ARBA" id="ARBA00004196"/>
    </source>
</evidence>
<organism evidence="7 8">
    <name type="scientific">Nocardioides humi</name>
    <dbReference type="NCBI Taxonomy" id="449461"/>
    <lineage>
        <taxon>Bacteria</taxon>
        <taxon>Bacillati</taxon>
        <taxon>Actinomycetota</taxon>
        <taxon>Actinomycetes</taxon>
        <taxon>Propionibacteriales</taxon>
        <taxon>Nocardioidaceae</taxon>
        <taxon>Nocardioides</taxon>
    </lineage>
</organism>
<reference evidence="7 8" key="1">
    <citation type="journal article" date="2019" name="Int. J. Syst. Evol. Microbiol.">
        <title>The Global Catalogue of Microorganisms (GCM) 10K type strain sequencing project: providing services to taxonomists for standard genome sequencing and annotation.</title>
        <authorList>
            <consortium name="The Broad Institute Genomics Platform"/>
            <consortium name="The Broad Institute Genome Sequencing Center for Infectious Disease"/>
            <person name="Wu L."/>
            <person name="Ma J."/>
        </authorList>
    </citation>
    <scope>NUCLEOTIDE SEQUENCE [LARGE SCALE GENOMIC DNA]</scope>
    <source>
        <strain evidence="7 8">JCM 14942</strain>
    </source>
</reference>
<gene>
    <name evidence="7" type="ORF">GCM10009788_12570</name>
</gene>
<comment type="subcellular location">
    <subcellularLocation>
        <location evidence="2">Cell envelope</location>
    </subcellularLocation>
</comment>
<evidence type="ECO:0000313" key="7">
    <source>
        <dbReference type="EMBL" id="GAA1509709.1"/>
    </source>
</evidence>
<comment type="cofactor">
    <cofactor evidence="1">
        <name>Ni(2+)</name>
        <dbReference type="ChEBI" id="CHEBI:49786"/>
    </cofactor>
</comment>
<dbReference type="Proteomes" id="UP001500842">
    <property type="component" value="Unassembled WGS sequence"/>
</dbReference>
<dbReference type="PANTHER" id="PTHR42958">
    <property type="entry name" value="HYDROGENASE-2 LARGE CHAIN"/>
    <property type="match status" value="1"/>
</dbReference>
<keyword evidence="5" id="KW-0479">Metal-binding</keyword>
<keyword evidence="6" id="KW-0560">Oxidoreductase</keyword>
<evidence type="ECO:0000256" key="4">
    <source>
        <dbReference type="ARBA" id="ARBA00022596"/>
    </source>
</evidence>
<evidence type="ECO:0000256" key="6">
    <source>
        <dbReference type="ARBA" id="ARBA00023002"/>
    </source>
</evidence>
<comment type="similarity">
    <text evidence="3">Belongs to the [NiFe]/[NiFeSe] hydrogenase large subunit family.</text>
</comment>
<evidence type="ECO:0000256" key="3">
    <source>
        <dbReference type="ARBA" id="ARBA00009292"/>
    </source>
</evidence>
<name>A0ABN2A2A2_9ACTN</name>
<dbReference type="InterPro" id="IPR018194">
    <property type="entry name" value="Ni-dep_hyd_lsu_Ni_BS"/>
</dbReference>
<keyword evidence="8" id="KW-1185">Reference proteome</keyword>